<name>A0A445E528_ARAHY</name>
<organism evidence="10 11">
    <name type="scientific">Arachis hypogaea</name>
    <name type="common">Peanut</name>
    <dbReference type="NCBI Taxonomy" id="3818"/>
    <lineage>
        <taxon>Eukaryota</taxon>
        <taxon>Viridiplantae</taxon>
        <taxon>Streptophyta</taxon>
        <taxon>Embryophyta</taxon>
        <taxon>Tracheophyta</taxon>
        <taxon>Spermatophyta</taxon>
        <taxon>Magnoliopsida</taxon>
        <taxon>eudicotyledons</taxon>
        <taxon>Gunneridae</taxon>
        <taxon>Pentapetalae</taxon>
        <taxon>rosids</taxon>
        <taxon>fabids</taxon>
        <taxon>Fabales</taxon>
        <taxon>Fabaceae</taxon>
        <taxon>Papilionoideae</taxon>
        <taxon>50 kb inversion clade</taxon>
        <taxon>dalbergioids sensu lato</taxon>
        <taxon>Dalbergieae</taxon>
        <taxon>Pterocarpus clade</taxon>
        <taxon>Arachis</taxon>
    </lineage>
</organism>
<keyword evidence="2" id="KW-0479">Metal-binding</keyword>
<dbReference type="PANTHER" id="PTHR45878">
    <property type="entry name" value="ZINC FINGER PROTEIN WIP2"/>
    <property type="match status" value="1"/>
</dbReference>
<keyword evidence="4" id="KW-0863">Zinc-finger</keyword>
<dbReference type="GO" id="GO:0005634">
    <property type="term" value="C:nucleus"/>
    <property type="evidence" value="ECO:0007669"/>
    <property type="project" value="TreeGrafter"/>
</dbReference>
<evidence type="ECO:0000256" key="5">
    <source>
        <dbReference type="ARBA" id="ARBA00022833"/>
    </source>
</evidence>
<dbReference type="EMBL" id="SDMP01000003">
    <property type="protein sequence ID" value="RYR70552.1"/>
    <property type="molecule type" value="Genomic_DNA"/>
</dbReference>
<dbReference type="Pfam" id="PF23115">
    <property type="entry name" value="zf-C2H2_STOP2_3rd"/>
    <property type="match status" value="1"/>
</dbReference>
<keyword evidence="7" id="KW-0804">Transcription</keyword>
<comment type="subcellular location">
    <subcellularLocation>
        <location evidence="1">Nucleus</location>
    </subcellularLocation>
</comment>
<dbReference type="GO" id="GO:0003700">
    <property type="term" value="F:DNA-binding transcription factor activity"/>
    <property type="evidence" value="ECO:0007669"/>
    <property type="project" value="InterPro"/>
</dbReference>
<dbReference type="InterPro" id="IPR059161">
    <property type="entry name" value="Znf-C2H2_STOP1/2_3rd"/>
</dbReference>
<evidence type="ECO:0000256" key="6">
    <source>
        <dbReference type="ARBA" id="ARBA00023015"/>
    </source>
</evidence>
<dbReference type="Gramene" id="arahy.Tifrunner.gnm2.ann2.Ah03g002900.1">
    <property type="protein sequence ID" value="arahy.Tifrunner.gnm2.ann2.Ah03g002900.1-CDS"/>
    <property type="gene ID" value="arahy.Tifrunner.gnm2.ann2.Ah03g002900"/>
</dbReference>
<evidence type="ECO:0000259" key="9">
    <source>
        <dbReference type="Pfam" id="PF23115"/>
    </source>
</evidence>
<dbReference type="STRING" id="3818.A0A445E528"/>
<evidence type="ECO:0000256" key="4">
    <source>
        <dbReference type="ARBA" id="ARBA00022771"/>
    </source>
</evidence>
<sequence>MRDCKNSGGAKEEHDEEKVTVALHIGLPNNNNNNSSSNERKKVFHDDAAERFWIPTAAQTFTRYNNMQMHMWGHEWEYSKGAESLKGTQAAGMLRLACYCCAEGCKNNIKHPRAKALKDLRTLQTHYKRKHGTKAFMCRKCGKLWYCTCGSDNKHKRSLKDHVTSFGRGHNPHYLNSETSLLL</sequence>
<keyword evidence="3" id="KW-0677">Repeat</keyword>
<dbReference type="OrthoDB" id="6077919at2759"/>
<gene>
    <name evidence="10" type="ORF">Ahy_A03g017029</name>
</gene>
<dbReference type="Proteomes" id="UP000289738">
    <property type="component" value="Chromosome A03"/>
</dbReference>
<reference evidence="10 11" key="1">
    <citation type="submission" date="2019-01" db="EMBL/GenBank/DDBJ databases">
        <title>Sequencing of cultivated peanut Arachis hypogaea provides insights into genome evolution and oil improvement.</title>
        <authorList>
            <person name="Chen X."/>
        </authorList>
    </citation>
    <scope>NUCLEOTIDE SEQUENCE [LARGE SCALE GENOMIC DNA]</scope>
    <source>
        <strain evidence="11">cv. Fuhuasheng</strain>
        <tissue evidence="10">Leaves</tissue>
    </source>
</reference>
<proteinExistence type="predicted"/>
<keyword evidence="8" id="KW-0539">Nucleus</keyword>
<evidence type="ECO:0000256" key="3">
    <source>
        <dbReference type="ARBA" id="ARBA00022737"/>
    </source>
</evidence>
<feature type="domain" description="STOP2/WIP2-like C2H2-type zinc finger" evidence="9">
    <location>
        <begin position="98"/>
        <end position="132"/>
    </location>
</feature>
<keyword evidence="5" id="KW-0862">Zinc</keyword>
<evidence type="ECO:0000256" key="2">
    <source>
        <dbReference type="ARBA" id="ARBA00022723"/>
    </source>
</evidence>
<keyword evidence="6" id="KW-0805">Transcription regulation</keyword>
<dbReference type="InterPro" id="IPR043584">
    <property type="entry name" value="WIP1/2/3/4/5/6"/>
</dbReference>
<dbReference type="PANTHER" id="PTHR45878:SF1">
    <property type="entry name" value="ZINC FINGER PROTEIN WIP2"/>
    <property type="match status" value="1"/>
</dbReference>
<evidence type="ECO:0000256" key="1">
    <source>
        <dbReference type="ARBA" id="ARBA00004123"/>
    </source>
</evidence>
<evidence type="ECO:0000313" key="10">
    <source>
        <dbReference type="EMBL" id="RYR70552.1"/>
    </source>
</evidence>
<dbReference type="AlphaFoldDB" id="A0A445E528"/>
<evidence type="ECO:0000313" key="11">
    <source>
        <dbReference type="Proteomes" id="UP000289738"/>
    </source>
</evidence>
<comment type="caution">
    <text evidence="10">The sequence shown here is derived from an EMBL/GenBank/DDBJ whole genome shotgun (WGS) entry which is preliminary data.</text>
</comment>
<accession>A0A445E528</accession>
<keyword evidence="11" id="KW-1185">Reference proteome</keyword>
<evidence type="ECO:0000256" key="8">
    <source>
        <dbReference type="ARBA" id="ARBA00023242"/>
    </source>
</evidence>
<protein>
    <recommendedName>
        <fullName evidence="9">STOP2/WIP2-like C2H2-type zinc finger domain-containing protein</fullName>
    </recommendedName>
</protein>
<evidence type="ECO:0000256" key="7">
    <source>
        <dbReference type="ARBA" id="ARBA00023163"/>
    </source>
</evidence>